<protein>
    <submittedName>
        <fullName evidence="2">16886_t:CDS:1</fullName>
    </submittedName>
</protein>
<evidence type="ECO:0000313" key="3">
    <source>
        <dbReference type="Proteomes" id="UP000789570"/>
    </source>
</evidence>
<keyword evidence="1" id="KW-0175">Coiled coil</keyword>
<gene>
    <name evidence="2" type="ORF">FCALED_LOCUS14869</name>
</gene>
<reference evidence="2" key="1">
    <citation type="submission" date="2021-06" db="EMBL/GenBank/DDBJ databases">
        <authorList>
            <person name="Kallberg Y."/>
            <person name="Tangrot J."/>
            <person name="Rosling A."/>
        </authorList>
    </citation>
    <scope>NUCLEOTIDE SEQUENCE</scope>
    <source>
        <strain evidence="2">UK204</strain>
    </source>
</reference>
<feature type="coiled-coil region" evidence="1">
    <location>
        <begin position="91"/>
        <end position="128"/>
    </location>
</feature>
<name>A0A9N9NFA3_9GLOM</name>
<organism evidence="2 3">
    <name type="scientific">Funneliformis caledonium</name>
    <dbReference type="NCBI Taxonomy" id="1117310"/>
    <lineage>
        <taxon>Eukaryota</taxon>
        <taxon>Fungi</taxon>
        <taxon>Fungi incertae sedis</taxon>
        <taxon>Mucoromycota</taxon>
        <taxon>Glomeromycotina</taxon>
        <taxon>Glomeromycetes</taxon>
        <taxon>Glomerales</taxon>
        <taxon>Glomeraceae</taxon>
        <taxon>Funneliformis</taxon>
    </lineage>
</organism>
<dbReference type="Proteomes" id="UP000789570">
    <property type="component" value="Unassembled WGS sequence"/>
</dbReference>
<sequence length="147" mass="17151">MDNNVAINKAISAAWSGIKSWAFLGPPGMLIGDFIEGLINCNVLTAAVNAIEEGFIWYNHTRIVKLEKELQNRHNYGINIEENSKEFHFAMADLKKNLEKFKEMVIFLEEENKRLKDIFKEKEQILSTINLSVNEINDEWNEWNKYE</sequence>
<comment type="caution">
    <text evidence="2">The sequence shown here is derived from an EMBL/GenBank/DDBJ whole genome shotgun (WGS) entry which is preliminary data.</text>
</comment>
<keyword evidence="3" id="KW-1185">Reference proteome</keyword>
<evidence type="ECO:0000313" key="2">
    <source>
        <dbReference type="EMBL" id="CAG8729203.1"/>
    </source>
</evidence>
<dbReference type="EMBL" id="CAJVPQ010011863">
    <property type="protein sequence ID" value="CAG8729203.1"/>
    <property type="molecule type" value="Genomic_DNA"/>
</dbReference>
<dbReference type="AlphaFoldDB" id="A0A9N9NFA3"/>
<proteinExistence type="predicted"/>
<accession>A0A9N9NFA3</accession>
<evidence type="ECO:0000256" key="1">
    <source>
        <dbReference type="SAM" id="Coils"/>
    </source>
</evidence>